<reference evidence="2 3" key="1">
    <citation type="submission" date="2016-12" db="EMBL/GenBank/DDBJ databases">
        <authorList>
            <person name="Song W.-J."/>
            <person name="Kurnit D.M."/>
        </authorList>
    </citation>
    <scope>NUCLEOTIDE SEQUENCE [LARGE SCALE GENOMIC DNA]</scope>
    <source>
        <strain evidence="2 3">DSM 18488</strain>
    </source>
</reference>
<proteinExistence type="predicted"/>
<dbReference type="InterPro" id="IPR011852">
    <property type="entry name" value="TRAP_TAXI"/>
</dbReference>
<accession>A0A1M7Y4F4</accession>
<evidence type="ECO:0008006" key="4">
    <source>
        <dbReference type="Google" id="ProtNLM"/>
    </source>
</evidence>
<dbReference type="SUPFAM" id="SSF53850">
    <property type="entry name" value="Periplasmic binding protein-like II"/>
    <property type="match status" value="1"/>
</dbReference>
<keyword evidence="3" id="KW-1185">Reference proteome</keyword>
<dbReference type="STRING" id="1121416.SAMN02745220_01766"/>
<gene>
    <name evidence="2" type="ORF">SAMN02745220_01766</name>
</gene>
<keyword evidence="1" id="KW-1133">Transmembrane helix</keyword>
<dbReference type="Gene3D" id="3.40.190.10">
    <property type="entry name" value="Periplasmic binding protein-like II"/>
    <property type="match status" value="2"/>
</dbReference>
<dbReference type="Proteomes" id="UP000184603">
    <property type="component" value="Unassembled WGS sequence"/>
</dbReference>
<evidence type="ECO:0000313" key="2">
    <source>
        <dbReference type="EMBL" id="SHO47167.1"/>
    </source>
</evidence>
<name>A0A1M7Y4F4_9BACT</name>
<evidence type="ECO:0000256" key="1">
    <source>
        <dbReference type="SAM" id="Phobius"/>
    </source>
</evidence>
<keyword evidence="1" id="KW-0812">Transmembrane</keyword>
<dbReference type="EMBL" id="FRFE01000007">
    <property type="protein sequence ID" value="SHO47167.1"/>
    <property type="molecule type" value="Genomic_DNA"/>
</dbReference>
<feature type="transmembrane region" description="Helical" evidence="1">
    <location>
        <begin position="50"/>
        <end position="71"/>
    </location>
</feature>
<dbReference type="Pfam" id="PF16868">
    <property type="entry name" value="NMT1_3"/>
    <property type="match status" value="1"/>
</dbReference>
<sequence length="374" mass="40862">MVFLLKLFHIKGASMHILIRIPDGFTKPSAYSVSPNPQRLRVDKYVLPKWIFMTLAAIHFLIFSLMVHSAANAFTPFRIGTGGETGVYHPIGKLLASGITLEAKKKDSPLDGYIGVAQNSAGSIENIKGVESGLIEAGMAQADIASFAYNREKMFAGADKPSSIRAIASLYPEKFHIVVRTDAGISHFTDLKGKRISIDEEGSGTLAVMRIILQAYNLSESDLSPVYLKPMYTHGKMKNGDIQGFVSMAGAPMDAVSRLLETGVTLISLDQKVTAEITRHYPYLFPGRIEAGIYPEIPTADTLEVYALLVVDEKMPNDVAYAITEALFDRRTTALLREGHPQGVAITQDTALNGVSIPLHPGAEQFYKEKGIFK</sequence>
<dbReference type="AlphaFoldDB" id="A0A1M7Y4F4"/>
<organism evidence="2 3">
    <name type="scientific">Desulfopila aestuarii DSM 18488</name>
    <dbReference type="NCBI Taxonomy" id="1121416"/>
    <lineage>
        <taxon>Bacteria</taxon>
        <taxon>Pseudomonadati</taxon>
        <taxon>Thermodesulfobacteriota</taxon>
        <taxon>Desulfobulbia</taxon>
        <taxon>Desulfobulbales</taxon>
        <taxon>Desulfocapsaceae</taxon>
        <taxon>Desulfopila</taxon>
    </lineage>
</organism>
<dbReference type="NCBIfam" id="TIGR02122">
    <property type="entry name" value="TRAP_TAXI"/>
    <property type="match status" value="1"/>
</dbReference>
<protein>
    <recommendedName>
        <fullName evidence="4">TRAP transporter solute receptor, TAXI family</fullName>
    </recommendedName>
</protein>
<keyword evidence="1" id="KW-0472">Membrane</keyword>
<dbReference type="PANTHER" id="PTHR42941">
    <property type="entry name" value="SLL1037 PROTEIN"/>
    <property type="match status" value="1"/>
</dbReference>
<dbReference type="CDD" id="cd13520">
    <property type="entry name" value="PBP2_TAXI_TRAP"/>
    <property type="match status" value="1"/>
</dbReference>
<evidence type="ECO:0000313" key="3">
    <source>
        <dbReference type="Proteomes" id="UP000184603"/>
    </source>
</evidence>
<dbReference type="PANTHER" id="PTHR42941:SF1">
    <property type="entry name" value="SLL1037 PROTEIN"/>
    <property type="match status" value="1"/>
</dbReference>